<dbReference type="PROSITE" id="PS50005">
    <property type="entry name" value="TPR"/>
    <property type="match status" value="1"/>
</dbReference>
<dbReference type="Gene3D" id="1.25.40.10">
    <property type="entry name" value="Tetratricopeptide repeat domain"/>
    <property type="match status" value="1"/>
</dbReference>
<sequence length="620" mass="67395">MAAKYREPTFGEGLPALEALIRQCDAGQCEAAMALTDAALADPQSARFVRRALVPVLRTGRHYAELAHVLRLYLRAVPGTASDRLLLAATLGQLGETAEAAAILDDLGASLPGDPAVAAARIQWALKGKQVAQAAEIAVTFPQWDSVPARAAHLGMLALMRGGLPQQALDLLAACSEESNGTLTAAAVEAHQMLGNAAEADRLARRAISQGQGSVALHYQLGSSASSKGQYDRAVTHFTEGLAVAPDDVRILAALSEILLMQGRPAAALIHLARVLQLAPDLVHARALYARGLKATRAYDQAAREWYDIVARQPDNPQWRREAASVLNLAGRHEEARQLFGGLLRDRAATLPEDFESGLAQLWDRADDTALPPERLEWAWRMRDPAMNLPREDWTRRAGWGYLADRFVFDWLECSPERAEQAMYRLADLGDHADELAASARDSGGLIIATAHIGPMFAAPLALQLLDFESVWLASSPSMPGMAYTDSLISTSDQTDAQVVRRAMSALESGKAVGLAVDGAMHLAAPRVAFEGQEVTYSSFAARLAHRKRACSYFAAPQWDDGRLTFHLARLPFAEDDEAIDAFTERWKQAYFVQLRALLAGAPENLRLSGGIWRHVRMPQ</sequence>
<dbReference type="AlphaFoldDB" id="U2Y394"/>
<dbReference type="eggNOG" id="COG4783">
    <property type="taxonomic scope" value="Bacteria"/>
</dbReference>
<dbReference type="InterPro" id="IPR011990">
    <property type="entry name" value="TPR-like_helical_dom_sf"/>
</dbReference>
<proteinExistence type="predicted"/>
<dbReference type="eggNOG" id="COG1560">
    <property type="taxonomic scope" value="Bacteria"/>
</dbReference>
<dbReference type="PANTHER" id="PTHR45586:SF1">
    <property type="entry name" value="LIPOPOLYSACCHARIDE ASSEMBLY PROTEIN B"/>
    <property type="match status" value="1"/>
</dbReference>
<accession>U2Y394</accession>
<dbReference type="SMART" id="SM00028">
    <property type="entry name" value="TPR"/>
    <property type="match status" value="2"/>
</dbReference>
<evidence type="ECO:0000256" key="3">
    <source>
        <dbReference type="PROSITE-ProRule" id="PRU00339"/>
    </source>
</evidence>
<feature type="repeat" description="TPR" evidence="3">
    <location>
        <begin position="215"/>
        <end position="248"/>
    </location>
</feature>
<evidence type="ECO:0000313" key="5">
    <source>
        <dbReference type="Proteomes" id="UP000016568"/>
    </source>
</evidence>
<dbReference type="Pfam" id="PF13432">
    <property type="entry name" value="TPR_16"/>
    <property type="match status" value="2"/>
</dbReference>
<keyword evidence="2 3" id="KW-0802">TPR repeat</keyword>
<evidence type="ECO:0000256" key="1">
    <source>
        <dbReference type="ARBA" id="ARBA00022737"/>
    </source>
</evidence>
<gene>
    <name evidence="4" type="ORF">NT2_01_01940</name>
</gene>
<organism evidence="4 5">
    <name type="scientific">Caenibius tardaugens NBRC 16725</name>
    <dbReference type="NCBI Taxonomy" id="1219035"/>
    <lineage>
        <taxon>Bacteria</taxon>
        <taxon>Pseudomonadati</taxon>
        <taxon>Pseudomonadota</taxon>
        <taxon>Alphaproteobacteria</taxon>
        <taxon>Sphingomonadales</taxon>
        <taxon>Erythrobacteraceae</taxon>
        <taxon>Caenibius</taxon>
    </lineage>
</organism>
<protein>
    <submittedName>
        <fullName evidence="4">Uncharacterized protein</fullName>
    </submittedName>
</protein>
<dbReference type="InterPro" id="IPR051012">
    <property type="entry name" value="CellSynth/LPSAsmb/PSIAsmb"/>
</dbReference>
<dbReference type="InterPro" id="IPR019734">
    <property type="entry name" value="TPR_rpt"/>
</dbReference>
<dbReference type="RefSeq" id="WP_021688333.1">
    <property type="nucleotide sequence ID" value="NZ_BASZ01000001.1"/>
</dbReference>
<evidence type="ECO:0000256" key="2">
    <source>
        <dbReference type="ARBA" id="ARBA00022803"/>
    </source>
</evidence>
<dbReference type="KEGG" id="ntd:EGO55_16175"/>
<reference evidence="4 5" key="1">
    <citation type="submission" date="2013-09" db="EMBL/GenBank/DDBJ databases">
        <title>Whole genome shotgun sequence of Novosphingobium tardaugens NBRC 16725.</title>
        <authorList>
            <person name="Isaki S."/>
            <person name="Hosoyama A."/>
            <person name="Tsuchikane K."/>
            <person name="Katsumata H."/>
            <person name="Ando Y."/>
            <person name="Yamazaki S."/>
            <person name="Fujita N."/>
        </authorList>
    </citation>
    <scope>NUCLEOTIDE SEQUENCE [LARGE SCALE GENOMIC DNA]</scope>
    <source>
        <strain evidence="4 5">NBRC 16725</strain>
    </source>
</reference>
<dbReference type="OrthoDB" id="8978942at2"/>
<evidence type="ECO:0000313" key="4">
    <source>
        <dbReference type="EMBL" id="GAD47426.1"/>
    </source>
</evidence>
<dbReference type="SUPFAM" id="SSF48452">
    <property type="entry name" value="TPR-like"/>
    <property type="match status" value="1"/>
</dbReference>
<dbReference type="EMBL" id="BASZ01000001">
    <property type="protein sequence ID" value="GAD47426.1"/>
    <property type="molecule type" value="Genomic_DNA"/>
</dbReference>
<dbReference type="Proteomes" id="UP000016568">
    <property type="component" value="Unassembled WGS sequence"/>
</dbReference>
<dbReference type="PANTHER" id="PTHR45586">
    <property type="entry name" value="TPR REPEAT-CONTAINING PROTEIN PA4667"/>
    <property type="match status" value="1"/>
</dbReference>
<keyword evidence="5" id="KW-1185">Reference proteome</keyword>
<comment type="caution">
    <text evidence="4">The sequence shown here is derived from an EMBL/GenBank/DDBJ whole genome shotgun (WGS) entry which is preliminary data.</text>
</comment>
<name>U2Y394_9SPHN</name>
<keyword evidence="1" id="KW-0677">Repeat</keyword>